<feature type="compositionally biased region" description="Low complexity" evidence="1">
    <location>
        <begin position="12"/>
        <end position="21"/>
    </location>
</feature>
<dbReference type="EMBL" id="JBEZLS010000003">
    <property type="protein sequence ID" value="MEU9350528.1"/>
    <property type="molecule type" value="Genomic_DNA"/>
</dbReference>
<feature type="region of interest" description="Disordered" evidence="1">
    <location>
        <begin position="1"/>
        <end position="31"/>
    </location>
</feature>
<reference evidence="2 3" key="1">
    <citation type="submission" date="2024-06" db="EMBL/GenBank/DDBJ databases">
        <title>The Natural Products Discovery Center: Release of the First 8490 Sequenced Strains for Exploring Actinobacteria Biosynthetic Diversity.</title>
        <authorList>
            <person name="Kalkreuter E."/>
            <person name="Kautsar S.A."/>
            <person name="Yang D."/>
            <person name="Bader C.D."/>
            <person name="Teijaro C.N."/>
            <person name="Fluegel L."/>
            <person name="Davis C.M."/>
            <person name="Simpson J.R."/>
            <person name="Lauterbach L."/>
            <person name="Steele A.D."/>
            <person name="Gui C."/>
            <person name="Meng S."/>
            <person name="Li G."/>
            <person name="Viehrig K."/>
            <person name="Ye F."/>
            <person name="Su P."/>
            <person name="Kiefer A.F."/>
            <person name="Nichols A."/>
            <person name="Cepeda A.J."/>
            <person name="Yan W."/>
            <person name="Fan B."/>
            <person name="Jiang Y."/>
            <person name="Adhikari A."/>
            <person name="Zheng C.-J."/>
            <person name="Schuster L."/>
            <person name="Cowan T.M."/>
            <person name="Smanski M.J."/>
            <person name="Chevrette M.G."/>
            <person name="De Carvalho L.P.S."/>
            <person name="Shen B."/>
        </authorList>
    </citation>
    <scope>NUCLEOTIDE SEQUENCE [LARGE SCALE GENOMIC DNA]</scope>
    <source>
        <strain evidence="2 3">NPDC048274</strain>
    </source>
</reference>
<keyword evidence="3" id="KW-1185">Reference proteome</keyword>
<evidence type="ECO:0000313" key="2">
    <source>
        <dbReference type="EMBL" id="MEU9350528.1"/>
    </source>
</evidence>
<accession>A0ABV3E056</accession>
<comment type="caution">
    <text evidence="2">The sequence shown here is derived from an EMBL/GenBank/DDBJ whole genome shotgun (WGS) entry which is preliminary data.</text>
</comment>
<organism evidence="2 3">
    <name type="scientific">Streptomyces griseoloalbus</name>
    <dbReference type="NCBI Taxonomy" id="67303"/>
    <lineage>
        <taxon>Bacteria</taxon>
        <taxon>Bacillati</taxon>
        <taxon>Actinomycetota</taxon>
        <taxon>Actinomycetes</taxon>
        <taxon>Kitasatosporales</taxon>
        <taxon>Streptomycetaceae</taxon>
        <taxon>Streptomyces</taxon>
    </lineage>
</organism>
<evidence type="ECO:0000313" key="3">
    <source>
        <dbReference type="Proteomes" id="UP001551582"/>
    </source>
</evidence>
<gene>
    <name evidence="2" type="ORF">AB0D65_05780</name>
</gene>
<feature type="compositionally biased region" description="Basic and acidic residues" evidence="1">
    <location>
        <begin position="1"/>
        <end position="11"/>
    </location>
</feature>
<evidence type="ECO:0008006" key="4">
    <source>
        <dbReference type="Google" id="ProtNLM"/>
    </source>
</evidence>
<protein>
    <recommendedName>
        <fullName evidence="4">NmrA family transcriptional regulator</fullName>
    </recommendedName>
</protein>
<evidence type="ECO:0000256" key="1">
    <source>
        <dbReference type="SAM" id="MobiDB-lite"/>
    </source>
</evidence>
<dbReference type="Proteomes" id="UP001551582">
    <property type="component" value="Unassembled WGS sequence"/>
</dbReference>
<name>A0ABV3E056_9ACTN</name>
<dbReference type="RefSeq" id="WP_359977211.1">
    <property type="nucleotide sequence ID" value="NZ_JBEZLS010000003.1"/>
</dbReference>
<sequence>MRERAGERRLPAGEGAAGFVDAADDGVRRALGRPPRTFAEFAESTAAAGGRPV</sequence>
<proteinExistence type="predicted"/>